<gene>
    <name evidence="2" type="ORF">A2714_03280</name>
</gene>
<protein>
    <recommendedName>
        <fullName evidence="1">PEGA domain-containing protein</fullName>
    </recommendedName>
</protein>
<evidence type="ECO:0000313" key="2">
    <source>
        <dbReference type="EMBL" id="OGM21800.1"/>
    </source>
</evidence>
<dbReference type="InterPro" id="IPR011042">
    <property type="entry name" value="6-blade_b-propeller_TolB-like"/>
</dbReference>
<dbReference type="Pfam" id="PF08308">
    <property type="entry name" value="PEGA"/>
    <property type="match status" value="1"/>
</dbReference>
<name>A0A1F7Y3P5_9BACT</name>
<dbReference type="AlphaFoldDB" id="A0A1F7Y3P5"/>
<sequence>MTKIRILLLLLTFFVVGSIGTLFFLYAQGYRLNRQTLSFSPNGLLVIKSHPDGAQVFVNGELETATNATVPIPPGTYDISVKKEGYLSWNKRLTIEKEVVTEATAHLFRVAPSLSATTFSGVSNPSPSPDMTKISYIVPLAGNQNSEGLWVIDTINLPLGFSRDPKRITDGNLESSTWVWSPDASEILLTSPTGDFLLDTSKFTSQAQRTNVVANRTVILANWEEKRKEKLEAKVRQLPDDLQEVLNRKTSQILFSPDQDMIVYTASGSATIPEKLIRELPGASTQSQQRDIKQGQTYLYDIKEDRNFFITDEEVDFTGLIPNYVRLNKLGDWKLLARRSLGVGGEIGNSMRSLAWYTSSRHLILAEDAKITILDYDGTNRQIVYSGSYVTPYALPTLSLDRLLILTNLGANSSLPNLYSLSIK</sequence>
<comment type="caution">
    <text evidence="2">The sequence shown here is derived from an EMBL/GenBank/DDBJ whole genome shotgun (WGS) entry which is preliminary data.</text>
</comment>
<dbReference type="SUPFAM" id="SSF82171">
    <property type="entry name" value="DPP6 N-terminal domain-like"/>
    <property type="match status" value="1"/>
</dbReference>
<proteinExistence type="predicted"/>
<evidence type="ECO:0000259" key="1">
    <source>
        <dbReference type="Pfam" id="PF08308"/>
    </source>
</evidence>
<organism evidence="2 3">
    <name type="scientific">Candidatus Woesebacteria bacterium RIFCSPHIGHO2_01_FULL_38_9</name>
    <dbReference type="NCBI Taxonomy" id="1802492"/>
    <lineage>
        <taxon>Bacteria</taxon>
        <taxon>Candidatus Woeseibacteriota</taxon>
    </lineage>
</organism>
<dbReference type="Proteomes" id="UP000178419">
    <property type="component" value="Unassembled WGS sequence"/>
</dbReference>
<dbReference type="EMBL" id="MGGE01000005">
    <property type="protein sequence ID" value="OGM21800.1"/>
    <property type="molecule type" value="Genomic_DNA"/>
</dbReference>
<accession>A0A1F7Y3P5</accession>
<reference evidence="2 3" key="1">
    <citation type="journal article" date="2016" name="Nat. Commun.">
        <title>Thousands of microbial genomes shed light on interconnected biogeochemical processes in an aquifer system.</title>
        <authorList>
            <person name="Anantharaman K."/>
            <person name="Brown C.T."/>
            <person name="Hug L.A."/>
            <person name="Sharon I."/>
            <person name="Castelle C.J."/>
            <person name="Probst A.J."/>
            <person name="Thomas B.C."/>
            <person name="Singh A."/>
            <person name="Wilkins M.J."/>
            <person name="Karaoz U."/>
            <person name="Brodie E.L."/>
            <person name="Williams K.H."/>
            <person name="Hubbard S.S."/>
            <person name="Banfield J.F."/>
        </authorList>
    </citation>
    <scope>NUCLEOTIDE SEQUENCE [LARGE SCALE GENOMIC DNA]</scope>
</reference>
<evidence type="ECO:0000313" key="3">
    <source>
        <dbReference type="Proteomes" id="UP000178419"/>
    </source>
</evidence>
<dbReference type="InterPro" id="IPR013229">
    <property type="entry name" value="PEGA"/>
</dbReference>
<dbReference type="Gene3D" id="2.120.10.30">
    <property type="entry name" value="TolB, C-terminal domain"/>
    <property type="match status" value="1"/>
</dbReference>
<feature type="domain" description="PEGA" evidence="1">
    <location>
        <begin position="43"/>
        <end position="107"/>
    </location>
</feature>